<dbReference type="Proteomes" id="UP000054279">
    <property type="component" value="Unassembled WGS sequence"/>
</dbReference>
<evidence type="ECO:0000313" key="1">
    <source>
        <dbReference type="EMBL" id="KIJ40877.1"/>
    </source>
</evidence>
<keyword evidence="2" id="KW-1185">Reference proteome</keyword>
<protein>
    <submittedName>
        <fullName evidence="1">Uncharacterized protein</fullName>
    </submittedName>
</protein>
<sequence length="74" mass="8222">NTVFNNNKWGTTFGHLFRIGGASFYLSQGVEAKIVRIAGRWKSLAYETYIHSFELVASRDMANLAQSLPQPASS</sequence>
<proteinExistence type="predicted"/>
<dbReference type="EMBL" id="KN837140">
    <property type="protein sequence ID" value="KIJ40877.1"/>
    <property type="molecule type" value="Genomic_DNA"/>
</dbReference>
<dbReference type="OrthoDB" id="3254696at2759"/>
<dbReference type="HOGENOM" id="CLU_2694737_0_0_1"/>
<feature type="non-terminal residue" evidence="1">
    <location>
        <position position="1"/>
    </location>
</feature>
<dbReference type="AlphaFoldDB" id="A0A0C9VHL2"/>
<organism evidence="1 2">
    <name type="scientific">Sphaerobolus stellatus (strain SS14)</name>
    <dbReference type="NCBI Taxonomy" id="990650"/>
    <lineage>
        <taxon>Eukaryota</taxon>
        <taxon>Fungi</taxon>
        <taxon>Dikarya</taxon>
        <taxon>Basidiomycota</taxon>
        <taxon>Agaricomycotina</taxon>
        <taxon>Agaricomycetes</taxon>
        <taxon>Phallomycetidae</taxon>
        <taxon>Geastrales</taxon>
        <taxon>Sphaerobolaceae</taxon>
        <taxon>Sphaerobolus</taxon>
    </lineage>
</organism>
<accession>A0A0C9VHL2</accession>
<gene>
    <name evidence="1" type="ORF">M422DRAFT_172916</name>
</gene>
<name>A0A0C9VHL2_SPHS4</name>
<reference evidence="1 2" key="1">
    <citation type="submission" date="2014-06" db="EMBL/GenBank/DDBJ databases">
        <title>Evolutionary Origins and Diversification of the Mycorrhizal Mutualists.</title>
        <authorList>
            <consortium name="DOE Joint Genome Institute"/>
            <consortium name="Mycorrhizal Genomics Consortium"/>
            <person name="Kohler A."/>
            <person name="Kuo A."/>
            <person name="Nagy L.G."/>
            <person name="Floudas D."/>
            <person name="Copeland A."/>
            <person name="Barry K.W."/>
            <person name="Cichocki N."/>
            <person name="Veneault-Fourrey C."/>
            <person name="LaButti K."/>
            <person name="Lindquist E.A."/>
            <person name="Lipzen A."/>
            <person name="Lundell T."/>
            <person name="Morin E."/>
            <person name="Murat C."/>
            <person name="Riley R."/>
            <person name="Ohm R."/>
            <person name="Sun H."/>
            <person name="Tunlid A."/>
            <person name="Henrissat B."/>
            <person name="Grigoriev I.V."/>
            <person name="Hibbett D.S."/>
            <person name="Martin F."/>
        </authorList>
    </citation>
    <scope>NUCLEOTIDE SEQUENCE [LARGE SCALE GENOMIC DNA]</scope>
    <source>
        <strain evidence="1 2">SS14</strain>
    </source>
</reference>
<evidence type="ECO:0000313" key="2">
    <source>
        <dbReference type="Proteomes" id="UP000054279"/>
    </source>
</evidence>